<protein>
    <submittedName>
        <fullName evidence="2">Uncharacterized protein</fullName>
    </submittedName>
</protein>
<feature type="compositionally biased region" description="Low complexity" evidence="1">
    <location>
        <begin position="15"/>
        <end position="36"/>
    </location>
</feature>
<proteinExistence type="predicted"/>
<feature type="compositionally biased region" description="Polar residues" evidence="1">
    <location>
        <begin position="1"/>
        <end position="13"/>
    </location>
</feature>
<sequence>MSGNQTNGQNGQAVNGDNQSTTTSNGSQSNTQGQSQPAGQTGGNAQLTNGVHVNGDVQGQGGNRDSTNAHPNNNEASAGADQRGSPGEFVQNERSMRWE</sequence>
<dbReference type="Proteomes" id="UP001316803">
    <property type="component" value="Unassembled WGS sequence"/>
</dbReference>
<evidence type="ECO:0000313" key="2">
    <source>
        <dbReference type="EMBL" id="KAK5955724.1"/>
    </source>
</evidence>
<dbReference type="AlphaFoldDB" id="A0AAN8EH66"/>
<evidence type="ECO:0000313" key="3">
    <source>
        <dbReference type="Proteomes" id="UP001316803"/>
    </source>
</evidence>
<reference evidence="2 3" key="1">
    <citation type="submission" date="2022-12" db="EMBL/GenBank/DDBJ databases">
        <title>Genomic features and morphological characterization of a novel Knufia sp. strain isolated from spacecraft assembly facility.</title>
        <authorList>
            <person name="Teixeira M."/>
            <person name="Chander A.M."/>
            <person name="Stajich J.E."/>
            <person name="Venkateswaran K."/>
        </authorList>
    </citation>
    <scope>NUCLEOTIDE SEQUENCE [LARGE SCALE GENOMIC DNA]</scope>
    <source>
        <strain evidence="2 3">FJI-L2-BK-P2</strain>
    </source>
</reference>
<accession>A0AAN8EH66</accession>
<gene>
    <name evidence="2" type="ORF">OHC33_003365</name>
</gene>
<name>A0AAN8EH66_9EURO</name>
<organism evidence="2 3">
    <name type="scientific">Knufia fluminis</name>
    <dbReference type="NCBI Taxonomy" id="191047"/>
    <lineage>
        <taxon>Eukaryota</taxon>
        <taxon>Fungi</taxon>
        <taxon>Dikarya</taxon>
        <taxon>Ascomycota</taxon>
        <taxon>Pezizomycotina</taxon>
        <taxon>Eurotiomycetes</taxon>
        <taxon>Chaetothyriomycetidae</taxon>
        <taxon>Chaetothyriales</taxon>
        <taxon>Trichomeriaceae</taxon>
        <taxon>Knufia</taxon>
    </lineage>
</organism>
<evidence type="ECO:0000256" key="1">
    <source>
        <dbReference type="SAM" id="MobiDB-lite"/>
    </source>
</evidence>
<feature type="compositionally biased region" description="Polar residues" evidence="1">
    <location>
        <begin position="63"/>
        <end position="76"/>
    </location>
</feature>
<comment type="caution">
    <text evidence="2">The sequence shown here is derived from an EMBL/GenBank/DDBJ whole genome shotgun (WGS) entry which is preliminary data.</text>
</comment>
<feature type="region of interest" description="Disordered" evidence="1">
    <location>
        <begin position="1"/>
        <end position="99"/>
    </location>
</feature>
<dbReference type="EMBL" id="JAKLMC020000006">
    <property type="protein sequence ID" value="KAK5955724.1"/>
    <property type="molecule type" value="Genomic_DNA"/>
</dbReference>
<feature type="compositionally biased region" description="Polar residues" evidence="1">
    <location>
        <begin position="37"/>
        <end position="51"/>
    </location>
</feature>
<keyword evidence="3" id="KW-1185">Reference proteome</keyword>